<dbReference type="GeneID" id="66103072"/>
<dbReference type="AlphaFoldDB" id="A0A9P8AX61"/>
<keyword evidence="1" id="KW-1133">Transmembrane helix</keyword>
<dbReference type="InterPro" id="IPR045338">
    <property type="entry name" value="DUF6535"/>
</dbReference>
<feature type="transmembrane region" description="Helical" evidence="1">
    <location>
        <begin position="44"/>
        <end position="67"/>
    </location>
</feature>
<comment type="caution">
    <text evidence="3">The sequence shown here is derived from an EMBL/GenBank/DDBJ whole genome shotgun (WGS) entry which is preliminary data.</text>
</comment>
<dbReference type="Proteomes" id="UP000812287">
    <property type="component" value="Unassembled WGS sequence"/>
</dbReference>
<dbReference type="RefSeq" id="XP_043044585.1">
    <property type="nucleotide sequence ID" value="XM_043180776.1"/>
</dbReference>
<dbReference type="Pfam" id="PF20153">
    <property type="entry name" value="DUF6535"/>
    <property type="match status" value="1"/>
</dbReference>
<proteinExistence type="predicted"/>
<gene>
    <name evidence="3" type="ORF">BT62DRAFT_395974</name>
</gene>
<organism evidence="3 4">
    <name type="scientific">Guyanagaster necrorhizus</name>
    <dbReference type="NCBI Taxonomy" id="856835"/>
    <lineage>
        <taxon>Eukaryota</taxon>
        <taxon>Fungi</taxon>
        <taxon>Dikarya</taxon>
        <taxon>Basidiomycota</taxon>
        <taxon>Agaricomycotina</taxon>
        <taxon>Agaricomycetes</taxon>
        <taxon>Agaricomycetidae</taxon>
        <taxon>Agaricales</taxon>
        <taxon>Marasmiineae</taxon>
        <taxon>Physalacriaceae</taxon>
        <taxon>Guyanagaster</taxon>
    </lineage>
</organism>
<evidence type="ECO:0000259" key="2">
    <source>
        <dbReference type="Pfam" id="PF20153"/>
    </source>
</evidence>
<accession>A0A9P8AX61</accession>
<evidence type="ECO:0000313" key="3">
    <source>
        <dbReference type="EMBL" id="KAG7451085.1"/>
    </source>
</evidence>
<feature type="transmembrane region" description="Helical" evidence="1">
    <location>
        <begin position="79"/>
        <end position="98"/>
    </location>
</feature>
<keyword evidence="1" id="KW-0812">Transmembrane</keyword>
<dbReference type="OrthoDB" id="3235960at2759"/>
<protein>
    <recommendedName>
        <fullName evidence="2">DUF6535 domain-containing protein</fullName>
    </recommendedName>
</protein>
<evidence type="ECO:0000313" key="4">
    <source>
        <dbReference type="Proteomes" id="UP000812287"/>
    </source>
</evidence>
<keyword evidence="4" id="KW-1185">Reference proteome</keyword>
<reference evidence="3" key="1">
    <citation type="submission" date="2020-11" db="EMBL/GenBank/DDBJ databases">
        <title>Adaptations for nitrogen fixation in a non-lichenized fungal sporocarp promotes dispersal by wood-feeding termites.</title>
        <authorList>
            <consortium name="DOE Joint Genome Institute"/>
            <person name="Koch R.A."/>
            <person name="Yoon G."/>
            <person name="Arayal U."/>
            <person name="Lail K."/>
            <person name="Amirebrahimi M."/>
            <person name="Labutti K."/>
            <person name="Lipzen A."/>
            <person name="Riley R."/>
            <person name="Barry K."/>
            <person name="Henrissat B."/>
            <person name="Grigoriev I.V."/>
            <person name="Herr J.R."/>
            <person name="Aime M.C."/>
        </authorList>
    </citation>
    <scope>NUCLEOTIDE SEQUENCE</scope>
    <source>
        <strain evidence="3">MCA 3950</strain>
    </source>
</reference>
<evidence type="ECO:0000256" key="1">
    <source>
        <dbReference type="SAM" id="Phobius"/>
    </source>
</evidence>
<dbReference type="EMBL" id="MU250525">
    <property type="protein sequence ID" value="KAG7451085.1"/>
    <property type="molecule type" value="Genomic_DNA"/>
</dbReference>
<sequence length="189" mass="21083">MRELAVFTSLSLSLSTASIAVHTKQWIYHYVSVPSGTPRDRIIIGLLPVLMHGSLGLFLLGLVVYLVPLRIEIASTVGAMSLLTIFAYLTTTFLPRFYVQCPYKMPLPAYAYPFYSQFCHMILPKFFHVPAPPSSTPILSMKDAEALAVNDNTYTTDARALAWLYSMSSNPVLRSISIQSISRLCARKE</sequence>
<feature type="domain" description="DUF6535" evidence="2">
    <location>
        <begin position="6"/>
        <end position="67"/>
    </location>
</feature>
<keyword evidence="1" id="KW-0472">Membrane</keyword>
<name>A0A9P8AX61_9AGAR</name>